<feature type="signal peptide" evidence="1">
    <location>
        <begin position="1"/>
        <end position="21"/>
    </location>
</feature>
<feature type="chain" id="PRO_5043346761" description="Outer membrane protein beta-barrel domain-containing protein" evidence="1">
    <location>
        <begin position="22"/>
        <end position="274"/>
    </location>
</feature>
<name>A0AAU6VIV3_UNCXX</name>
<protein>
    <recommendedName>
        <fullName evidence="3">Outer membrane protein beta-barrel domain-containing protein</fullName>
    </recommendedName>
</protein>
<dbReference type="AlphaFoldDB" id="A0AAU6VIV3"/>
<proteinExistence type="predicted"/>
<accession>A0AAU6VIV3</accession>
<sequence length="274" mass="30045">MKKQLLALVITSSIISVNSYANDKEIDMSSPTEAYTALGIGYGNEGLNLKAMYMLSEAGASRKSGFIFEANDVTDKEGGNPKFSGMGSSGPEFNKEISNTNYRFRYGSLNTLNGLGHMVDAVIKDHPFFGTTSVVQAGAVATIPIGKNAYIWPVILFGGVLMEDNMADLTSNPGANLSSGGVHLASTIYSAKFYGRYKFNDSFWLLGSWTYTDELNGKSWNKDILDGGLQLSPQQIELTLGYQITNKQNLRFNFLSYSDSGGSDRFWVEYNYAF</sequence>
<keyword evidence="1" id="KW-0732">Signal</keyword>
<dbReference type="EMBL" id="CP095350">
    <property type="protein sequence ID" value="XAG85355.1"/>
    <property type="molecule type" value="Genomic_DNA"/>
</dbReference>
<organism evidence="2">
    <name type="scientific">bacterium 19MO03SA05</name>
    <dbReference type="NCBI Taxonomy" id="2920620"/>
    <lineage>
        <taxon>Bacteria</taxon>
    </lineage>
</organism>
<evidence type="ECO:0000313" key="2">
    <source>
        <dbReference type="EMBL" id="XAG85355.1"/>
    </source>
</evidence>
<gene>
    <name evidence="2" type="ORF">MRM63_05050</name>
</gene>
<evidence type="ECO:0000256" key="1">
    <source>
        <dbReference type="SAM" id="SignalP"/>
    </source>
</evidence>
<evidence type="ECO:0008006" key="3">
    <source>
        <dbReference type="Google" id="ProtNLM"/>
    </source>
</evidence>
<reference evidence="2" key="1">
    <citation type="submission" date="2022-03" db="EMBL/GenBank/DDBJ databases">
        <title>Sea Food Isolates.</title>
        <authorList>
            <person name="Li c."/>
        </authorList>
    </citation>
    <scope>NUCLEOTIDE SEQUENCE</scope>
    <source>
        <strain evidence="2">19MO03SA05</strain>
    </source>
</reference>